<protein>
    <recommendedName>
        <fullName evidence="3">Rho-GAP domain-containing protein</fullName>
    </recommendedName>
</protein>
<evidence type="ECO:0000259" key="3">
    <source>
        <dbReference type="PROSITE" id="PS50238"/>
    </source>
</evidence>
<dbReference type="OrthoDB" id="6260642at2759"/>
<feature type="region of interest" description="Disordered" evidence="2">
    <location>
        <begin position="143"/>
        <end position="173"/>
    </location>
</feature>
<dbReference type="GO" id="GO:0005737">
    <property type="term" value="C:cytoplasm"/>
    <property type="evidence" value="ECO:0007669"/>
    <property type="project" value="TreeGrafter"/>
</dbReference>
<dbReference type="PROSITE" id="PS50238">
    <property type="entry name" value="RHOGAP"/>
    <property type="match status" value="1"/>
</dbReference>
<dbReference type="InterPro" id="IPR008936">
    <property type="entry name" value="Rho_GTPase_activation_prot"/>
</dbReference>
<accession>A0A3P7PC18</accession>
<dbReference type="SUPFAM" id="SSF48350">
    <property type="entry name" value="GTPase activation domain, GAP"/>
    <property type="match status" value="1"/>
</dbReference>
<dbReference type="PANTHER" id="PTHR23176">
    <property type="entry name" value="RHO/RAC/CDC GTPASE-ACTIVATING PROTEIN"/>
    <property type="match status" value="1"/>
</dbReference>
<dbReference type="Gene3D" id="1.10.555.10">
    <property type="entry name" value="Rho GTPase activation protein"/>
    <property type="match status" value="1"/>
</dbReference>
<evidence type="ECO:0000256" key="1">
    <source>
        <dbReference type="ARBA" id="ARBA00022468"/>
    </source>
</evidence>
<dbReference type="PANTHER" id="PTHR23176:SF129">
    <property type="entry name" value="RHO GTPASE ACTIVATING PROTEIN AT 16F, ISOFORM E-RELATED"/>
    <property type="match status" value="1"/>
</dbReference>
<evidence type="ECO:0000313" key="4">
    <source>
        <dbReference type="EMBL" id="VDN17769.1"/>
    </source>
</evidence>
<dbReference type="GO" id="GO:0005096">
    <property type="term" value="F:GTPase activator activity"/>
    <property type="evidence" value="ECO:0007669"/>
    <property type="project" value="UniProtKB-KW"/>
</dbReference>
<proteinExistence type="predicted"/>
<keyword evidence="5" id="KW-1185">Reference proteome</keyword>
<evidence type="ECO:0000256" key="2">
    <source>
        <dbReference type="SAM" id="MobiDB-lite"/>
    </source>
</evidence>
<feature type="region of interest" description="Disordered" evidence="2">
    <location>
        <begin position="204"/>
        <end position="270"/>
    </location>
</feature>
<dbReference type="Proteomes" id="UP000281553">
    <property type="component" value="Unassembled WGS sequence"/>
</dbReference>
<keyword evidence="1" id="KW-0343">GTPase activation</keyword>
<feature type="domain" description="Rho-GAP" evidence="3">
    <location>
        <begin position="1"/>
        <end position="80"/>
    </location>
</feature>
<sequence>MCQTASKLPEASRVNAGYLFRFLQELAKNADKNRMTATNLGIILGPTLLSPPLTVDNDVRDDRESAKADAVAANNHQNFIRLKSASPDTTIPKSNGVSESFTCAGSRGGVIELLITYADEIFPDIVDDDMYDLENVVAENEDPFDEIEPQMPAGVYDSTSSKDPQTPDGSQCTQRLIPTTELGRRAQRCRNEFSRQGRVFRSLPQRLKVKHSSSTSSPTPRGLHPWQALFTGRPQSSQTPACVVSSPTIKCQPSPRSAPSTRRSPTPVLS</sequence>
<dbReference type="Pfam" id="PF00620">
    <property type="entry name" value="RhoGAP"/>
    <property type="match status" value="1"/>
</dbReference>
<gene>
    <name evidence="4" type="ORF">DILT_LOCUS13012</name>
</gene>
<feature type="compositionally biased region" description="Polar residues" evidence="2">
    <location>
        <begin position="157"/>
        <end position="173"/>
    </location>
</feature>
<dbReference type="InterPro" id="IPR050729">
    <property type="entry name" value="Rho-GAP"/>
</dbReference>
<organism evidence="4 5">
    <name type="scientific">Dibothriocephalus latus</name>
    <name type="common">Fish tapeworm</name>
    <name type="synonym">Diphyllobothrium latum</name>
    <dbReference type="NCBI Taxonomy" id="60516"/>
    <lineage>
        <taxon>Eukaryota</taxon>
        <taxon>Metazoa</taxon>
        <taxon>Spiralia</taxon>
        <taxon>Lophotrochozoa</taxon>
        <taxon>Platyhelminthes</taxon>
        <taxon>Cestoda</taxon>
        <taxon>Eucestoda</taxon>
        <taxon>Diphyllobothriidea</taxon>
        <taxon>Diphyllobothriidae</taxon>
        <taxon>Dibothriocephalus</taxon>
    </lineage>
</organism>
<reference evidence="4 5" key="1">
    <citation type="submission" date="2018-11" db="EMBL/GenBank/DDBJ databases">
        <authorList>
            <consortium name="Pathogen Informatics"/>
        </authorList>
    </citation>
    <scope>NUCLEOTIDE SEQUENCE [LARGE SCALE GENOMIC DNA]</scope>
</reference>
<feature type="compositionally biased region" description="Polar residues" evidence="2">
    <location>
        <begin position="233"/>
        <end position="251"/>
    </location>
</feature>
<dbReference type="AlphaFoldDB" id="A0A3P7PC18"/>
<evidence type="ECO:0000313" key="5">
    <source>
        <dbReference type="Proteomes" id="UP000281553"/>
    </source>
</evidence>
<dbReference type="EMBL" id="UYRU01068502">
    <property type="protein sequence ID" value="VDN17769.1"/>
    <property type="molecule type" value="Genomic_DNA"/>
</dbReference>
<feature type="non-terminal residue" evidence="4">
    <location>
        <position position="270"/>
    </location>
</feature>
<feature type="compositionally biased region" description="Low complexity" evidence="2">
    <location>
        <begin position="253"/>
        <end position="270"/>
    </location>
</feature>
<dbReference type="GO" id="GO:0007165">
    <property type="term" value="P:signal transduction"/>
    <property type="evidence" value="ECO:0007669"/>
    <property type="project" value="InterPro"/>
</dbReference>
<dbReference type="InterPro" id="IPR000198">
    <property type="entry name" value="RhoGAP_dom"/>
</dbReference>
<name>A0A3P7PC18_DIBLA</name>